<dbReference type="SUPFAM" id="SSF53448">
    <property type="entry name" value="Nucleotide-diphospho-sugar transferases"/>
    <property type="match status" value="1"/>
</dbReference>
<dbReference type="EMBL" id="JAOQJU010000009">
    <property type="protein sequence ID" value="MCU6686755.1"/>
    <property type="molecule type" value="Genomic_DNA"/>
</dbReference>
<evidence type="ECO:0000313" key="6">
    <source>
        <dbReference type="EMBL" id="MCU6686755.1"/>
    </source>
</evidence>
<dbReference type="Gene3D" id="3.90.550.10">
    <property type="entry name" value="Spore Coat Polysaccharide Biosynthesis Protein SpsA, Chain A"/>
    <property type="match status" value="1"/>
</dbReference>
<evidence type="ECO:0000256" key="1">
    <source>
        <dbReference type="ARBA" id="ARBA00006739"/>
    </source>
</evidence>
<keyword evidence="4" id="KW-0812">Transmembrane</keyword>
<comment type="similarity">
    <text evidence="1">Belongs to the glycosyltransferase 2 family.</text>
</comment>
<evidence type="ECO:0000256" key="4">
    <source>
        <dbReference type="SAM" id="Phobius"/>
    </source>
</evidence>
<keyword evidence="4" id="KW-1133">Transmembrane helix</keyword>
<keyword evidence="4" id="KW-0472">Membrane</keyword>
<dbReference type="PANTHER" id="PTHR43685">
    <property type="entry name" value="GLYCOSYLTRANSFERASE"/>
    <property type="match status" value="1"/>
</dbReference>
<comment type="caution">
    <text evidence="6">The sequence shown here is derived from an EMBL/GenBank/DDBJ whole genome shotgun (WGS) entry which is preliminary data.</text>
</comment>
<sequence length="278" mass="32746">MRSPKVSIIMGIFNCERYLGDAIESILSQTFSDWEFIMCDDGSSDRTLQIAEKYKLKYPKKFVILKNEKNMGLNYTLNKCLAVANGEYIARMDGDDICAPTRLEKEVIFLENHPEFALVSTEMVMFDELGDWGIKKVIERPSKNDFCRHTPFFCHAAVMIRKRVFQEVEGYTVDPKLLRVEDCHLWFKIYGRGYVGANISEPLYKMRDDRNATNRRTFKARMNGIYVMWIGFHLLQMPWYKYWYVLRGAVLELVKCIIPLSVYEFLHKRKFDRSVSNE</sequence>
<dbReference type="GO" id="GO:0016757">
    <property type="term" value="F:glycosyltransferase activity"/>
    <property type="evidence" value="ECO:0007669"/>
    <property type="project" value="UniProtKB-KW"/>
</dbReference>
<evidence type="ECO:0000313" key="7">
    <source>
        <dbReference type="Proteomes" id="UP001652431"/>
    </source>
</evidence>
<name>A0ABT2RMY5_9FIRM</name>
<dbReference type="InterPro" id="IPR050834">
    <property type="entry name" value="Glycosyltransf_2"/>
</dbReference>
<protein>
    <submittedName>
        <fullName evidence="6">Glycosyltransferase</fullName>
        <ecNumber evidence="6">2.4.-.-</ecNumber>
    </submittedName>
</protein>
<feature type="domain" description="Glycosyltransferase 2-like" evidence="5">
    <location>
        <begin position="7"/>
        <end position="168"/>
    </location>
</feature>
<gene>
    <name evidence="6" type="ORF">OCV99_09400</name>
</gene>
<dbReference type="PANTHER" id="PTHR43685:SF5">
    <property type="entry name" value="GLYCOSYLTRANSFERASE EPSE-RELATED"/>
    <property type="match status" value="1"/>
</dbReference>
<evidence type="ECO:0000256" key="2">
    <source>
        <dbReference type="ARBA" id="ARBA00022676"/>
    </source>
</evidence>
<dbReference type="InterPro" id="IPR001173">
    <property type="entry name" value="Glyco_trans_2-like"/>
</dbReference>
<dbReference type="RefSeq" id="WP_158370040.1">
    <property type="nucleotide sequence ID" value="NZ_JAOQJU010000009.1"/>
</dbReference>
<dbReference type="InterPro" id="IPR029044">
    <property type="entry name" value="Nucleotide-diphossugar_trans"/>
</dbReference>
<keyword evidence="3 6" id="KW-0808">Transferase</keyword>
<evidence type="ECO:0000259" key="5">
    <source>
        <dbReference type="Pfam" id="PF00535"/>
    </source>
</evidence>
<keyword evidence="7" id="KW-1185">Reference proteome</keyword>
<reference evidence="6 7" key="1">
    <citation type="journal article" date="2021" name="ISME Commun">
        <title>Automated analysis of genomic sequences facilitates high-throughput and comprehensive description of bacteria.</title>
        <authorList>
            <person name="Hitch T.C.A."/>
        </authorList>
    </citation>
    <scope>NUCLEOTIDE SEQUENCE [LARGE SCALE GENOMIC DNA]</scope>
    <source>
        <strain evidence="6 7">Sanger_03</strain>
    </source>
</reference>
<dbReference type="EC" id="2.4.-.-" evidence="6"/>
<dbReference type="Proteomes" id="UP001652431">
    <property type="component" value="Unassembled WGS sequence"/>
</dbReference>
<accession>A0ABT2RMY5</accession>
<organism evidence="6 7">
    <name type="scientific">Dorea acetigenes</name>
    <dbReference type="NCBI Taxonomy" id="2981787"/>
    <lineage>
        <taxon>Bacteria</taxon>
        <taxon>Bacillati</taxon>
        <taxon>Bacillota</taxon>
        <taxon>Clostridia</taxon>
        <taxon>Lachnospirales</taxon>
        <taxon>Lachnospiraceae</taxon>
        <taxon>Dorea</taxon>
    </lineage>
</organism>
<proteinExistence type="inferred from homology"/>
<feature type="transmembrane region" description="Helical" evidence="4">
    <location>
        <begin position="220"/>
        <end position="239"/>
    </location>
</feature>
<feature type="transmembrane region" description="Helical" evidence="4">
    <location>
        <begin position="245"/>
        <end position="266"/>
    </location>
</feature>
<keyword evidence="2 6" id="KW-0328">Glycosyltransferase</keyword>
<evidence type="ECO:0000256" key="3">
    <source>
        <dbReference type="ARBA" id="ARBA00022679"/>
    </source>
</evidence>
<dbReference type="Pfam" id="PF00535">
    <property type="entry name" value="Glycos_transf_2"/>
    <property type="match status" value="1"/>
</dbReference>